<reference evidence="6 7" key="1">
    <citation type="submission" date="2024-02" db="EMBL/GenBank/DDBJ databases">
        <authorList>
            <person name="Daric V."/>
            <person name="Darras S."/>
        </authorList>
    </citation>
    <scope>NUCLEOTIDE SEQUENCE [LARGE SCALE GENOMIC DNA]</scope>
</reference>
<dbReference type="SMART" id="SM00184">
    <property type="entry name" value="RING"/>
    <property type="match status" value="1"/>
</dbReference>
<dbReference type="InterPro" id="IPR017907">
    <property type="entry name" value="Znf_RING_CS"/>
</dbReference>
<proteinExistence type="predicted"/>
<comment type="caution">
    <text evidence="6">The sequence shown here is derived from an EMBL/GenBank/DDBJ whole genome shotgun (WGS) entry which is preliminary data.</text>
</comment>
<evidence type="ECO:0000313" key="6">
    <source>
        <dbReference type="EMBL" id="CAK8671870.1"/>
    </source>
</evidence>
<keyword evidence="3" id="KW-0862">Zinc</keyword>
<dbReference type="InterPro" id="IPR013083">
    <property type="entry name" value="Znf_RING/FYVE/PHD"/>
</dbReference>
<keyword evidence="2 4" id="KW-0863">Zinc-finger</keyword>
<dbReference type="Gene3D" id="3.30.40.10">
    <property type="entry name" value="Zinc/RING finger domain, C3HC4 (zinc finger)"/>
    <property type="match status" value="1"/>
</dbReference>
<evidence type="ECO:0000313" key="7">
    <source>
        <dbReference type="Proteomes" id="UP001642483"/>
    </source>
</evidence>
<dbReference type="InterPro" id="IPR001841">
    <property type="entry name" value="Znf_RING"/>
</dbReference>
<protein>
    <recommendedName>
        <fullName evidence="5">RING-type domain-containing protein</fullName>
    </recommendedName>
</protein>
<feature type="domain" description="RING-type" evidence="5">
    <location>
        <begin position="15"/>
        <end position="57"/>
    </location>
</feature>
<keyword evidence="1" id="KW-0479">Metal-binding</keyword>
<dbReference type="SUPFAM" id="SSF57850">
    <property type="entry name" value="RING/U-box"/>
    <property type="match status" value="1"/>
</dbReference>
<evidence type="ECO:0000256" key="3">
    <source>
        <dbReference type="ARBA" id="ARBA00022833"/>
    </source>
</evidence>
<dbReference type="PANTHER" id="PTHR25462:SF296">
    <property type="entry name" value="MEIOTIC P26, ISOFORM F"/>
    <property type="match status" value="1"/>
</dbReference>
<dbReference type="Proteomes" id="UP001642483">
    <property type="component" value="Unassembled WGS sequence"/>
</dbReference>
<keyword evidence="7" id="KW-1185">Reference proteome</keyword>
<dbReference type="PANTHER" id="PTHR25462">
    <property type="entry name" value="BONUS, ISOFORM C-RELATED"/>
    <property type="match status" value="1"/>
</dbReference>
<name>A0ABP0EWQ4_CLALP</name>
<dbReference type="Pfam" id="PF13445">
    <property type="entry name" value="zf-RING_UBOX"/>
    <property type="match status" value="1"/>
</dbReference>
<organism evidence="6 7">
    <name type="scientific">Clavelina lepadiformis</name>
    <name type="common">Light-bulb sea squirt</name>
    <name type="synonym">Ascidia lepadiformis</name>
    <dbReference type="NCBI Taxonomy" id="159417"/>
    <lineage>
        <taxon>Eukaryota</taxon>
        <taxon>Metazoa</taxon>
        <taxon>Chordata</taxon>
        <taxon>Tunicata</taxon>
        <taxon>Ascidiacea</taxon>
        <taxon>Aplousobranchia</taxon>
        <taxon>Clavelinidae</taxon>
        <taxon>Clavelina</taxon>
    </lineage>
</organism>
<accession>A0ABP0EWQ4</accession>
<sequence length="400" mass="45183">MSSSTSSMDGDEVTCPICLEMLKKPIRMLSCGHNLCQVCLESLCASFSSNLKCPTCRTSISLGPNGVESIPRNRTVENLIERLSLSNMPLGPSVSVASAAQLTSQELLQMEGVALRDKNEKRYDDAIYMLQRIILSVENYYKIKYMIHLLECLLEKNALDLAEKVGMDMTVIVESEYFTSEAKEVCGKLQSTLFNQAKSFVEKSYKISILLIRCLFTFGTKLYDSEMRVNKLYDISIILTEIAKKDSRIKNFNEFHGQLPFMEKLVDEIAKQNDCSFKHKAIKLAFTFLNFSSCCNNTKLFNRAIEFSSQGIGNMKLMFGDSAKNYRVYGSLYHNVGVAYRGMNQLLDAQRAYLLAQEFKENATDWINNESKESSKSGTNNALASVQTRLESSPCHWTMI</sequence>
<evidence type="ECO:0000256" key="2">
    <source>
        <dbReference type="ARBA" id="ARBA00022771"/>
    </source>
</evidence>
<evidence type="ECO:0000259" key="5">
    <source>
        <dbReference type="PROSITE" id="PS50089"/>
    </source>
</evidence>
<dbReference type="InterPro" id="IPR027370">
    <property type="entry name" value="Znf-RING_euk"/>
</dbReference>
<dbReference type="InterPro" id="IPR047153">
    <property type="entry name" value="TRIM45/56/19-like"/>
</dbReference>
<gene>
    <name evidence="6" type="ORF">CVLEPA_LOCUS901</name>
</gene>
<dbReference type="PROSITE" id="PS00518">
    <property type="entry name" value="ZF_RING_1"/>
    <property type="match status" value="1"/>
</dbReference>
<dbReference type="PROSITE" id="PS50089">
    <property type="entry name" value="ZF_RING_2"/>
    <property type="match status" value="1"/>
</dbReference>
<evidence type="ECO:0000256" key="4">
    <source>
        <dbReference type="PROSITE-ProRule" id="PRU00175"/>
    </source>
</evidence>
<dbReference type="EMBL" id="CAWYQH010000001">
    <property type="protein sequence ID" value="CAK8671870.1"/>
    <property type="molecule type" value="Genomic_DNA"/>
</dbReference>
<evidence type="ECO:0000256" key="1">
    <source>
        <dbReference type="ARBA" id="ARBA00022723"/>
    </source>
</evidence>